<dbReference type="OMA" id="FFNDEKW"/>
<dbReference type="PROSITE" id="PS50041">
    <property type="entry name" value="C_TYPE_LECTIN_2"/>
    <property type="match status" value="1"/>
</dbReference>
<evidence type="ECO:0000313" key="3">
    <source>
        <dbReference type="EMBL" id="KHN74613.1"/>
    </source>
</evidence>
<name>A0A0B2UYP0_TOXCA</name>
<evidence type="ECO:0000256" key="1">
    <source>
        <dbReference type="SAM" id="SignalP"/>
    </source>
</evidence>
<dbReference type="PANTHER" id="PTHR22803">
    <property type="entry name" value="MANNOSE, PHOSPHOLIPASE, LECTIN RECEPTOR RELATED"/>
    <property type="match status" value="1"/>
</dbReference>
<dbReference type="SMART" id="SM00034">
    <property type="entry name" value="CLECT"/>
    <property type="match status" value="1"/>
</dbReference>
<dbReference type="InterPro" id="IPR001304">
    <property type="entry name" value="C-type_lectin-like"/>
</dbReference>
<gene>
    <name evidence="3" type="primary">LY75</name>
    <name evidence="3" type="ORF">Tcan_03552</name>
</gene>
<dbReference type="InterPro" id="IPR016186">
    <property type="entry name" value="C-type_lectin-like/link_sf"/>
</dbReference>
<dbReference type="InterPro" id="IPR016187">
    <property type="entry name" value="CTDL_fold"/>
</dbReference>
<keyword evidence="1" id="KW-0732">Signal</keyword>
<dbReference type="CDD" id="cd00037">
    <property type="entry name" value="CLECT"/>
    <property type="match status" value="1"/>
</dbReference>
<dbReference type="InterPro" id="IPR050111">
    <property type="entry name" value="C-type_lectin/snaclec_domain"/>
</dbReference>
<dbReference type="SMR" id="A0A0B2UYP0"/>
<dbReference type="SUPFAM" id="SSF56436">
    <property type="entry name" value="C-type lectin-like"/>
    <property type="match status" value="2"/>
</dbReference>
<evidence type="ECO:0000313" key="4">
    <source>
        <dbReference type="Proteomes" id="UP000031036"/>
    </source>
</evidence>
<evidence type="ECO:0000259" key="2">
    <source>
        <dbReference type="PROSITE" id="PS50041"/>
    </source>
</evidence>
<keyword evidence="4" id="KW-1185">Reference proteome</keyword>
<accession>A0A0B2UYP0</accession>
<sequence length="283" mass="32792">MILCFLLFAYLRFQAVVANPCEDGWRYSPHSQKCYRFFNDEKWPSAELECLFHGAHHASVHSKEDILFLTPVVANPCEDGWRYSPHSQKCYRFFNDEKWPSAELECLFHGAHHASVHSKEDILFLTQLARGAQTIWLGAAQFGASRDYVWTDHSPFDFENWQYGVRPPYDVEKKCTKMNILTGEWFHSCCQIPSPYICEMNAKEPLPIMPLFQTQQQQQQQTIGLYDSGKPLSAKRKLTTKFTKIDFGKIFFVPLRLPPTDCCRCRDLQPAIANDLSPRDVVL</sequence>
<proteinExistence type="predicted"/>
<organism evidence="3 4">
    <name type="scientific">Toxocara canis</name>
    <name type="common">Canine roundworm</name>
    <dbReference type="NCBI Taxonomy" id="6265"/>
    <lineage>
        <taxon>Eukaryota</taxon>
        <taxon>Metazoa</taxon>
        <taxon>Ecdysozoa</taxon>
        <taxon>Nematoda</taxon>
        <taxon>Chromadorea</taxon>
        <taxon>Rhabditida</taxon>
        <taxon>Spirurina</taxon>
        <taxon>Ascaridomorpha</taxon>
        <taxon>Ascaridoidea</taxon>
        <taxon>Toxocaridae</taxon>
        <taxon>Toxocara</taxon>
    </lineage>
</organism>
<dbReference type="AlphaFoldDB" id="A0A0B2UYP0"/>
<dbReference type="OrthoDB" id="5877913at2759"/>
<comment type="caution">
    <text evidence="3">The sequence shown here is derived from an EMBL/GenBank/DDBJ whole genome shotgun (WGS) entry which is preliminary data.</text>
</comment>
<dbReference type="Pfam" id="PF00059">
    <property type="entry name" value="Lectin_C"/>
    <property type="match status" value="1"/>
</dbReference>
<dbReference type="Gene3D" id="3.10.100.10">
    <property type="entry name" value="Mannose-Binding Protein A, subunit A"/>
    <property type="match status" value="2"/>
</dbReference>
<protein>
    <submittedName>
        <fullName evidence="3">Lymphocyte antigen 75</fullName>
    </submittedName>
</protein>
<dbReference type="STRING" id="6265.A0A0B2UYP0"/>
<feature type="domain" description="C-type lectin" evidence="2">
    <location>
        <begin position="86"/>
        <end position="199"/>
    </location>
</feature>
<feature type="signal peptide" evidence="1">
    <location>
        <begin position="1"/>
        <end position="18"/>
    </location>
</feature>
<reference evidence="3 4" key="1">
    <citation type="submission" date="2014-11" db="EMBL/GenBank/DDBJ databases">
        <title>Genetic blueprint of the zoonotic pathogen Toxocara canis.</title>
        <authorList>
            <person name="Zhu X.-Q."/>
            <person name="Korhonen P.K."/>
            <person name="Cai H."/>
            <person name="Young N.D."/>
            <person name="Nejsum P."/>
            <person name="von Samson-Himmelstjerna G."/>
            <person name="Boag P.R."/>
            <person name="Tan P."/>
            <person name="Li Q."/>
            <person name="Min J."/>
            <person name="Yang Y."/>
            <person name="Wang X."/>
            <person name="Fang X."/>
            <person name="Hall R.S."/>
            <person name="Hofmann A."/>
            <person name="Sternberg P.W."/>
            <person name="Jex A.R."/>
            <person name="Gasser R.B."/>
        </authorList>
    </citation>
    <scope>NUCLEOTIDE SEQUENCE [LARGE SCALE GENOMIC DNA]</scope>
    <source>
        <strain evidence="3">PN_DK_2014</strain>
    </source>
</reference>
<feature type="chain" id="PRO_5002077757" evidence="1">
    <location>
        <begin position="19"/>
        <end position="283"/>
    </location>
</feature>
<dbReference type="EMBL" id="JPKZ01002894">
    <property type="protein sequence ID" value="KHN74613.1"/>
    <property type="molecule type" value="Genomic_DNA"/>
</dbReference>
<dbReference type="Proteomes" id="UP000031036">
    <property type="component" value="Unassembled WGS sequence"/>
</dbReference>